<dbReference type="EMBL" id="MZGJ01000009">
    <property type="protein sequence ID" value="OQX51069.1"/>
    <property type="molecule type" value="Genomic_DNA"/>
</dbReference>
<dbReference type="InterPro" id="IPR045085">
    <property type="entry name" value="HLD_clamp_pol_III_gamma_tau"/>
</dbReference>
<accession>A0A1W9NYA0</accession>
<gene>
    <name evidence="8" type="primary">dnaX</name>
    <name evidence="10" type="ORF">B5M47_02120</name>
</gene>
<dbReference type="InterPro" id="IPR003593">
    <property type="entry name" value="AAA+_ATPase"/>
</dbReference>
<evidence type="ECO:0000256" key="3">
    <source>
        <dbReference type="ARBA" id="ARBA00022741"/>
    </source>
</evidence>
<reference evidence="11" key="1">
    <citation type="submission" date="2017-03" db="EMBL/GenBank/DDBJ databases">
        <title>Novel pathways for hydrocarbon cycling and metabolic interdependencies in hydrothermal sediment communities.</title>
        <authorList>
            <person name="Dombrowski N."/>
            <person name="Seitz K."/>
            <person name="Teske A."/>
            <person name="Baker B."/>
        </authorList>
    </citation>
    <scope>NUCLEOTIDE SEQUENCE [LARGE SCALE GENOMIC DNA]</scope>
</reference>
<dbReference type="SUPFAM" id="SSF48019">
    <property type="entry name" value="post-AAA+ oligomerization domain-like"/>
    <property type="match status" value="1"/>
</dbReference>
<dbReference type="InterPro" id="IPR027417">
    <property type="entry name" value="P-loop_NTPase"/>
</dbReference>
<dbReference type="CDD" id="cd00009">
    <property type="entry name" value="AAA"/>
    <property type="match status" value="1"/>
</dbReference>
<evidence type="ECO:0000313" key="10">
    <source>
        <dbReference type="EMBL" id="OQX51069.1"/>
    </source>
</evidence>
<evidence type="ECO:0000256" key="7">
    <source>
        <dbReference type="ARBA" id="ARBA00049244"/>
    </source>
</evidence>
<organism evidence="10 11">
    <name type="scientific">candidate division CPR3 bacterium 4484_211</name>
    <dbReference type="NCBI Taxonomy" id="1968527"/>
    <lineage>
        <taxon>Bacteria</taxon>
        <taxon>Bacteria division CPR3</taxon>
    </lineage>
</organism>
<keyword evidence="6 8" id="KW-0239">DNA-directed DNA polymerase</keyword>
<dbReference type="GO" id="GO:0046872">
    <property type="term" value="F:metal ion binding"/>
    <property type="evidence" value="ECO:0007669"/>
    <property type="project" value="UniProtKB-KW"/>
</dbReference>
<dbReference type="GO" id="GO:0009360">
    <property type="term" value="C:DNA polymerase III complex"/>
    <property type="evidence" value="ECO:0007669"/>
    <property type="project" value="InterPro"/>
</dbReference>
<keyword evidence="8" id="KW-0808">Transferase</keyword>
<dbReference type="NCBIfam" id="TIGR02397">
    <property type="entry name" value="dnaX_nterm"/>
    <property type="match status" value="1"/>
</dbReference>
<evidence type="ECO:0000313" key="11">
    <source>
        <dbReference type="Proteomes" id="UP000192520"/>
    </source>
</evidence>
<comment type="catalytic activity">
    <reaction evidence="7 8">
        <text>DNA(n) + a 2'-deoxyribonucleoside 5'-triphosphate = DNA(n+1) + diphosphate</text>
        <dbReference type="Rhea" id="RHEA:22508"/>
        <dbReference type="Rhea" id="RHEA-COMP:17339"/>
        <dbReference type="Rhea" id="RHEA-COMP:17340"/>
        <dbReference type="ChEBI" id="CHEBI:33019"/>
        <dbReference type="ChEBI" id="CHEBI:61560"/>
        <dbReference type="ChEBI" id="CHEBI:173112"/>
        <dbReference type="EC" id="2.7.7.7"/>
    </reaction>
</comment>
<evidence type="ECO:0000256" key="8">
    <source>
        <dbReference type="RuleBase" id="RU364063"/>
    </source>
</evidence>
<dbReference type="Proteomes" id="UP000192520">
    <property type="component" value="Unassembled WGS sequence"/>
</dbReference>
<evidence type="ECO:0000259" key="9">
    <source>
        <dbReference type="SMART" id="SM00382"/>
    </source>
</evidence>
<comment type="subunit">
    <text evidence="8">DNA polymerase III contains a core (composed of alpha, epsilon and theta chains) that associates with a tau subunit. This core dimerizes to form the POLIII' complex. PolIII' associates with the gamma complex (composed of gamma, delta, delta', psi and chi chains) and with the beta chain to form the complete DNA polymerase III complex.</text>
</comment>
<dbReference type="SMART" id="SM00382">
    <property type="entry name" value="AAA"/>
    <property type="match status" value="1"/>
</dbReference>
<dbReference type="Gene3D" id="3.40.50.300">
    <property type="entry name" value="P-loop containing nucleotide triphosphate hydrolases"/>
    <property type="match status" value="1"/>
</dbReference>
<dbReference type="InterPro" id="IPR012763">
    <property type="entry name" value="DNA_pol_III_sug/sutau_N"/>
</dbReference>
<feature type="domain" description="AAA+ ATPase" evidence="9">
    <location>
        <begin position="34"/>
        <end position="176"/>
    </location>
</feature>
<dbReference type="GO" id="GO:0006261">
    <property type="term" value="P:DNA-templated DNA replication"/>
    <property type="evidence" value="ECO:0007669"/>
    <property type="project" value="TreeGrafter"/>
</dbReference>
<comment type="similarity">
    <text evidence="1 8">Belongs to the DnaX/STICHEL family.</text>
</comment>
<evidence type="ECO:0000256" key="1">
    <source>
        <dbReference type="ARBA" id="ARBA00006360"/>
    </source>
</evidence>
<dbReference type="InterPro" id="IPR008921">
    <property type="entry name" value="DNA_pol3_clamp-load_cplx_C"/>
</dbReference>
<keyword evidence="8" id="KW-0235">DNA replication</keyword>
<dbReference type="InterPro" id="IPR050238">
    <property type="entry name" value="DNA_Rep/Repair_Clamp_Loader"/>
</dbReference>
<name>A0A1W9NYA0_UNCC3</name>
<dbReference type="PRINTS" id="PR00300">
    <property type="entry name" value="CLPPROTEASEA"/>
</dbReference>
<keyword evidence="5 8" id="KW-0067">ATP-binding</keyword>
<dbReference type="EC" id="2.7.7.7" evidence="8"/>
<dbReference type="FunFam" id="3.40.50.300:FF:000014">
    <property type="entry name" value="DNA polymerase III subunit gamma/tau"/>
    <property type="match status" value="1"/>
</dbReference>
<sequence length="502" mass="55734">MVLYRKYRPQKFSEVVGQDHVTATLRNALKNGQVAHAYLFAGARGTGKTSVARILARAVNCTSLKNGEPCGRCSSCRAIARGTFLDLVEIDAASNRGIDDVRAMREQVHFQPSSGKYKVYVLDEVHMLTKEAFNALLKTLEEPPEHIIFILCTTEPHRLPLTVVSRCQRFNFKLADETSLAKYIVDISKKEEIEIHKTAASLIARQAGGSFRDGLSLLEQIREFSPKMISREKVIEVLGLSSEIESRNLLCLLADGNVKEALELVENLARQGRDLHNFAQMVILALRESLREALSSGKQKKSGLSVKEIIELIGLLQRAGAEIRSAAVPQLPLEVALVKFGQFVSALAENREASTPSLEVDEKSAGENGAEIITDPDVDLEAVWAEVMEKVKPYNHSVHALLKGGHLVGYQSGTAYLEFYYKFHKERVEEERNRLLVEKMFAEVIGRPVVIACRLKSGGRVPPKKDKDLDDGKALEFKDTLGDDDLVKIAQEILGGEVKEME</sequence>
<keyword evidence="4" id="KW-0862">Zinc</keyword>
<proteinExistence type="inferred from homology"/>
<keyword evidence="8" id="KW-0548">Nucleotidyltransferase</keyword>
<dbReference type="GO" id="GO:0005524">
    <property type="term" value="F:ATP binding"/>
    <property type="evidence" value="ECO:0007669"/>
    <property type="project" value="UniProtKB-KW"/>
</dbReference>
<dbReference type="SUPFAM" id="SSF52540">
    <property type="entry name" value="P-loop containing nucleoside triphosphate hydrolases"/>
    <property type="match status" value="1"/>
</dbReference>
<dbReference type="GO" id="GO:0003677">
    <property type="term" value="F:DNA binding"/>
    <property type="evidence" value="ECO:0007669"/>
    <property type="project" value="InterPro"/>
</dbReference>
<evidence type="ECO:0000256" key="2">
    <source>
        <dbReference type="ARBA" id="ARBA00022723"/>
    </source>
</evidence>
<keyword evidence="2" id="KW-0479">Metal-binding</keyword>
<dbReference type="NCBIfam" id="NF004046">
    <property type="entry name" value="PRK05563.1"/>
    <property type="match status" value="1"/>
</dbReference>
<protein>
    <recommendedName>
        <fullName evidence="8">DNA polymerase III subunit gamma/tau</fullName>
        <ecNumber evidence="8">2.7.7.7</ecNumber>
    </recommendedName>
</protein>
<dbReference type="Pfam" id="PF13177">
    <property type="entry name" value="DNA_pol3_delta2"/>
    <property type="match status" value="1"/>
</dbReference>
<dbReference type="STRING" id="1968527.B5M47_02120"/>
<dbReference type="AlphaFoldDB" id="A0A1W9NYA0"/>
<dbReference type="GO" id="GO:0003887">
    <property type="term" value="F:DNA-directed DNA polymerase activity"/>
    <property type="evidence" value="ECO:0007669"/>
    <property type="project" value="UniProtKB-KW"/>
</dbReference>
<dbReference type="PANTHER" id="PTHR11669:SF0">
    <property type="entry name" value="PROTEIN STICHEL-LIKE 2"/>
    <property type="match status" value="1"/>
</dbReference>
<evidence type="ECO:0000256" key="5">
    <source>
        <dbReference type="ARBA" id="ARBA00022840"/>
    </source>
</evidence>
<evidence type="ECO:0000256" key="6">
    <source>
        <dbReference type="ARBA" id="ARBA00022932"/>
    </source>
</evidence>
<keyword evidence="3 8" id="KW-0547">Nucleotide-binding</keyword>
<dbReference type="PANTHER" id="PTHR11669">
    <property type="entry name" value="REPLICATION FACTOR C / DNA POLYMERASE III GAMMA-TAU SUBUNIT"/>
    <property type="match status" value="1"/>
</dbReference>
<dbReference type="Gene3D" id="1.10.8.60">
    <property type="match status" value="1"/>
</dbReference>
<evidence type="ECO:0000256" key="4">
    <source>
        <dbReference type="ARBA" id="ARBA00022833"/>
    </source>
</evidence>
<dbReference type="InterPro" id="IPR001270">
    <property type="entry name" value="ClpA/B"/>
</dbReference>
<dbReference type="Pfam" id="PF22608">
    <property type="entry name" value="DNAX_ATPase_lid"/>
    <property type="match status" value="1"/>
</dbReference>
<comment type="caution">
    <text evidence="10">The sequence shown here is derived from an EMBL/GenBank/DDBJ whole genome shotgun (WGS) entry which is preliminary data.</text>
</comment>
<comment type="function">
    <text evidence="8">DNA polymerase III is a complex, multichain enzyme responsible for most of the replicative synthesis in bacteria. This DNA polymerase also exhibits 3' to 5' exonuclease activity.</text>
</comment>